<keyword evidence="2" id="KW-0472">Membrane</keyword>
<organism evidence="4 5">
    <name type="scientific">Aurantimonas aggregata</name>
    <dbReference type="NCBI Taxonomy" id="2047720"/>
    <lineage>
        <taxon>Bacteria</taxon>
        <taxon>Pseudomonadati</taxon>
        <taxon>Pseudomonadota</taxon>
        <taxon>Alphaproteobacteria</taxon>
        <taxon>Hyphomicrobiales</taxon>
        <taxon>Aurantimonadaceae</taxon>
        <taxon>Aurantimonas</taxon>
    </lineage>
</organism>
<keyword evidence="2" id="KW-1133">Transmembrane helix</keyword>
<gene>
    <name evidence="4" type="ORF">GTW51_12430</name>
</gene>
<dbReference type="Pfam" id="PF03372">
    <property type="entry name" value="Exo_endo_phos"/>
    <property type="match status" value="1"/>
</dbReference>
<feature type="transmembrane region" description="Helical" evidence="2">
    <location>
        <begin position="63"/>
        <end position="84"/>
    </location>
</feature>
<feature type="region of interest" description="Disordered" evidence="1">
    <location>
        <begin position="325"/>
        <end position="348"/>
    </location>
</feature>
<evidence type="ECO:0000256" key="2">
    <source>
        <dbReference type="SAM" id="Phobius"/>
    </source>
</evidence>
<reference evidence="4 5" key="1">
    <citation type="submission" date="2020-01" db="EMBL/GenBank/DDBJ databases">
        <title>Genomes of bacteria type strains.</title>
        <authorList>
            <person name="Chen J."/>
            <person name="Zhu S."/>
            <person name="Chen J."/>
        </authorList>
    </citation>
    <scope>NUCLEOTIDE SEQUENCE [LARGE SCALE GENOMIC DNA]</scope>
    <source>
        <strain evidence="4 5">KCTC 52919</strain>
    </source>
</reference>
<sequence>MNVTAHLVLAVLTVLFLAATGISFVRIAHGFVRSFSFPRLQILALTVVLAGFTIWLVDDPQWLWTLLAGQAIVAIVQAACILQFTPLRPRQSERFDGPDDAPNVVSILSSNVKMSNRDYGRTVQIARDANPDIALFMEVDQAWTDALAPIGEGRPHQVVQPLDNAYGMALYSRLELADVQVQDLIMDEVPSIIATVTLRDGRSFRLYCVHPEPPVPHIDSAGRDGELMQVAHLVDKDEMPAVVCGDLNDVAWSHTTRLFQRLSGLLDPRIGRGFYSSFDARFWFLRWPLDHLFHDARFRLVSMRRLPYTGSDHFPMYFSLALTQSTGDSAPPPEKDETDLEESREIREEARELDRDAIGVDWEK</sequence>
<dbReference type="GO" id="GO:0003824">
    <property type="term" value="F:catalytic activity"/>
    <property type="evidence" value="ECO:0007669"/>
    <property type="project" value="InterPro"/>
</dbReference>
<dbReference type="AlphaFoldDB" id="A0A6L9MIN8"/>
<dbReference type="Gene3D" id="3.60.10.10">
    <property type="entry name" value="Endonuclease/exonuclease/phosphatase"/>
    <property type="match status" value="1"/>
</dbReference>
<name>A0A6L9MIN8_9HYPH</name>
<keyword evidence="2" id="KW-0812">Transmembrane</keyword>
<dbReference type="SUPFAM" id="SSF56219">
    <property type="entry name" value="DNase I-like"/>
    <property type="match status" value="1"/>
</dbReference>
<dbReference type="InterPro" id="IPR036691">
    <property type="entry name" value="Endo/exonu/phosph_ase_sf"/>
</dbReference>
<evidence type="ECO:0000313" key="4">
    <source>
        <dbReference type="EMBL" id="NDV87506.1"/>
    </source>
</evidence>
<feature type="transmembrane region" description="Helical" evidence="2">
    <location>
        <begin position="6"/>
        <end position="28"/>
    </location>
</feature>
<comment type="caution">
    <text evidence="4">The sequence shown here is derived from an EMBL/GenBank/DDBJ whole genome shotgun (WGS) entry which is preliminary data.</text>
</comment>
<protein>
    <recommendedName>
        <fullName evidence="3">Endonuclease/exonuclease/phosphatase domain-containing protein</fullName>
    </recommendedName>
</protein>
<evidence type="ECO:0000313" key="5">
    <source>
        <dbReference type="Proteomes" id="UP000476332"/>
    </source>
</evidence>
<evidence type="ECO:0000259" key="3">
    <source>
        <dbReference type="Pfam" id="PF03372"/>
    </source>
</evidence>
<feature type="domain" description="Endonuclease/exonuclease/phosphatase" evidence="3">
    <location>
        <begin position="108"/>
        <end position="313"/>
    </location>
</feature>
<dbReference type="Proteomes" id="UP000476332">
    <property type="component" value="Unassembled WGS sequence"/>
</dbReference>
<dbReference type="InterPro" id="IPR005135">
    <property type="entry name" value="Endo/exonuclease/phosphatase"/>
</dbReference>
<proteinExistence type="predicted"/>
<evidence type="ECO:0000256" key="1">
    <source>
        <dbReference type="SAM" id="MobiDB-lite"/>
    </source>
</evidence>
<keyword evidence="5" id="KW-1185">Reference proteome</keyword>
<dbReference type="EMBL" id="JAAAMJ010000008">
    <property type="protein sequence ID" value="NDV87506.1"/>
    <property type="molecule type" value="Genomic_DNA"/>
</dbReference>
<feature type="transmembrane region" description="Helical" evidence="2">
    <location>
        <begin position="40"/>
        <end position="57"/>
    </location>
</feature>
<accession>A0A6L9MIN8</accession>